<sequence>MTPRKAILGPDGEPIDTSLLSQEMATATFGGARSVLADAVASGLTPEGLAAVLKRATIGEIRAYLTLAEEMEERYLHYSSQVQTRRLAIEGTEISLQVPDGVPAKIADAVHELIADPGFLDAMGALTDGIAKGFAVVEPIWEYEAGLLRPVAYRWRDPRFFQFDRLSMTELRLAVDGNLDGLPLPKAKFITHAPRAKTGIPIRRGFARAAAWAFLIQQFTLKDWAAFCEVFGMPLRLGKYHSGASEADKKTLLRAVAGFSSDAAAIIPQGMEIEFIERKALEGSSFEKLVDYLDRNISKLVVGQTMTADKGASLAQAKVHNQVRLDIQRADCGQLAHTANSQLVRLFVSMNFGPQEAYPSIEMPVAEPEDTAALAAAVEKLVPLGLKVSQKELRGKLGLSEPAAGEDLLTPPAAAPAAPIEVRTGAGSRQPARPAIASAHHGGCACPSCRPARTEAGTSALAADPRTGVDVEAELDQLLEEQLADWEELADPLLAPLRQALARAHSFNELQALLAEASGRIDGSKLAERLARLTAIARGLGDATD</sequence>
<dbReference type="RefSeq" id="WP_111358354.1">
    <property type="nucleotide sequence ID" value="NZ_NHSK01000110.1"/>
</dbReference>
<dbReference type="EMBL" id="NPEU01000207">
    <property type="protein sequence ID" value="RAI36759.1"/>
    <property type="molecule type" value="Genomic_DNA"/>
</dbReference>
<gene>
    <name evidence="1" type="ORF">CH338_17150</name>
</gene>
<evidence type="ECO:0000313" key="1">
    <source>
        <dbReference type="EMBL" id="RAI36759.1"/>
    </source>
</evidence>
<dbReference type="AlphaFoldDB" id="A0A327KDB5"/>
<accession>A0A327KDB5</accession>
<dbReference type="Proteomes" id="UP000248863">
    <property type="component" value="Unassembled WGS sequence"/>
</dbReference>
<evidence type="ECO:0000313" key="2">
    <source>
        <dbReference type="Proteomes" id="UP000248863"/>
    </source>
</evidence>
<proteinExistence type="predicted"/>
<dbReference type="OrthoDB" id="9797300at2"/>
<reference evidence="1 2" key="1">
    <citation type="submission" date="2017-07" db="EMBL/GenBank/DDBJ databases">
        <title>Draft Genome Sequences of Select Purple Nonsulfur Bacteria.</title>
        <authorList>
            <person name="Lasarre B."/>
            <person name="Mckinlay J.B."/>
        </authorList>
    </citation>
    <scope>NUCLEOTIDE SEQUENCE [LARGE SCALE GENOMIC DNA]</scope>
    <source>
        <strain evidence="1 2">DSM 11907</strain>
    </source>
</reference>
<keyword evidence="2" id="KW-1185">Reference proteome</keyword>
<name>A0A327KDB5_9BRAD</name>
<dbReference type="Pfam" id="PF06074">
    <property type="entry name" value="Portal_Mu"/>
    <property type="match status" value="1"/>
</dbReference>
<organism evidence="1 2">
    <name type="scientific">Rhodoplanes elegans</name>
    <dbReference type="NCBI Taxonomy" id="29408"/>
    <lineage>
        <taxon>Bacteria</taxon>
        <taxon>Pseudomonadati</taxon>
        <taxon>Pseudomonadota</taxon>
        <taxon>Alphaproteobacteria</taxon>
        <taxon>Hyphomicrobiales</taxon>
        <taxon>Nitrobacteraceae</taxon>
        <taxon>Rhodoplanes</taxon>
    </lineage>
</organism>
<evidence type="ECO:0008006" key="3">
    <source>
        <dbReference type="Google" id="ProtNLM"/>
    </source>
</evidence>
<protein>
    <recommendedName>
        <fullName evidence="3">DUF935 domain-containing protein</fullName>
    </recommendedName>
</protein>
<comment type="caution">
    <text evidence="1">The sequence shown here is derived from an EMBL/GenBank/DDBJ whole genome shotgun (WGS) entry which is preliminary data.</text>
</comment>
<dbReference type="InterPro" id="IPR009279">
    <property type="entry name" value="Portal_Mu"/>
</dbReference>